<dbReference type="RefSeq" id="WP_271021999.1">
    <property type="nucleotide sequence ID" value="NZ_JAQHXR010000007.1"/>
</dbReference>
<dbReference type="Gene3D" id="3.30.2010.10">
    <property type="entry name" value="Metalloproteases ('zincins'), catalytic domain"/>
    <property type="match status" value="1"/>
</dbReference>
<reference evidence="2 3" key="1">
    <citation type="submission" date="2023-01" db="EMBL/GenBank/DDBJ databases">
        <title>Description of Helicobacter ibis sp. nov. isolated from faecal droppings of black-faced ibis (Theristicus melanopis).</title>
        <authorList>
            <person name="Lopez-Cantillo M."/>
            <person name="Vidal-Veuthey B."/>
            <person name="Mella A."/>
            <person name="De La Haba R."/>
            <person name="Collado L."/>
        </authorList>
    </citation>
    <scope>NUCLEOTIDE SEQUENCE [LARGE SCALE GENOMIC DNA]</scope>
    <source>
        <strain evidence="2 3">A82</strain>
    </source>
</reference>
<evidence type="ECO:0000313" key="3">
    <source>
        <dbReference type="Proteomes" id="UP001210261"/>
    </source>
</evidence>
<dbReference type="EMBL" id="JAQHXR010000007">
    <property type="protein sequence ID" value="MDA3969638.1"/>
    <property type="molecule type" value="Genomic_DNA"/>
</dbReference>
<evidence type="ECO:0000313" key="2">
    <source>
        <dbReference type="EMBL" id="MDA3969638.1"/>
    </source>
</evidence>
<gene>
    <name evidence="2" type="ORF">PF021_08185</name>
</gene>
<dbReference type="Pfam" id="PF01863">
    <property type="entry name" value="YgjP-like"/>
    <property type="match status" value="1"/>
</dbReference>
<feature type="domain" description="YgjP-like metallopeptidase" evidence="1">
    <location>
        <begin position="2"/>
        <end position="25"/>
    </location>
</feature>
<dbReference type="InterPro" id="IPR002725">
    <property type="entry name" value="YgjP-like_metallopeptidase"/>
</dbReference>
<accession>A0ABT4VG09</accession>
<sequence>MFEYVIFHELAHLIYPNHSKEFLSLSYLLYE</sequence>
<evidence type="ECO:0000259" key="1">
    <source>
        <dbReference type="Pfam" id="PF01863"/>
    </source>
</evidence>
<keyword evidence="3" id="KW-1185">Reference proteome</keyword>
<protein>
    <submittedName>
        <fullName evidence="2">DUF45 domain-containing protein</fullName>
    </submittedName>
</protein>
<comment type="caution">
    <text evidence="2">The sequence shown here is derived from an EMBL/GenBank/DDBJ whole genome shotgun (WGS) entry which is preliminary data.</text>
</comment>
<dbReference type="Proteomes" id="UP001210261">
    <property type="component" value="Unassembled WGS sequence"/>
</dbReference>
<name>A0ABT4VG09_9HELI</name>
<proteinExistence type="predicted"/>
<organism evidence="2 3">
    <name type="scientific">Helicobacter ibis</name>
    <dbReference type="NCBI Taxonomy" id="2962633"/>
    <lineage>
        <taxon>Bacteria</taxon>
        <taxon>Pseudomonadati</taxon>
        <taxon>Campylobacterota</taxon>
        <taxon>Epsilonproteobacteria</taxon>
        <taxon>Campylobacterales</taxon>
        <taxon>Helicobacteraceae</taxon>
        <taxon>Helicobacter</taxon>
    </lineage>
</organism>